<dbReference type="OrthoDB" id="8595425at2"/>
<evidence type="ECO:0008006" key="5">
    <source>
        <dbReference type="Google" id="ProtNLM"/>
    </source>
</evidence>
<dbReference type="AlphaFoldDB" id="A0A4Y7RVU4"/>
<dbReference type="Proteomes" id="UP000297597">
    <property type="component" value="Unassembled WGS sequence"/>
</dbReference>
<dbReference type="RefSeq" id="WP_134212296.1">
    <property type="nucleotide sequence ID" value="NZ_QFFZ01000003.1"/>
</dbReference>
<reference evidence="3 4" key="1">
    <citation type="journal article" date="2018" name="Environ. Microbiol.">
        <title>Novel energy conservation strategies and behaviour of Pelotomaculum schinkii driving syntrophic propionate catabolism.</title>
        <authorList>
            <person name="Hidalgo-Ahumada C.A.P."/>
            <person name="Nobu M.K."/>
            <person name="Narihiro T."/>
            <person name="Tamaki H."/>
            <person name="Liu W.T."/>
            <person name="Kamagata Y."/>
            <person name="Stams A.J.M."/>
            <person name="Imachi H."/>
            <person name="Sousa D.Z."/>
        </authorList>
    </citation>
    <scope>NUCLEOTIDE SEQUENCE [LARGE SCALE GENOMIC DNA]</scope>
    <source>
        <strain evidence="3 4">MGP</strain>
    </source>
</reference>
<protein>
    <recommendedName>
        <fullName evidence="5">Transcriptional regulator PadR-like family protein</fullName>
    </recommendedName>
</protein>
<dbReference type="Pfam" id="PF03551">
    <property type="entry name" value="PadR"/>
    <property type="match status" value="1"/>
</dbReference>
<dbReference type="Gene3D" id="1.10.10.10">
    <property type="entry name" value="Winged helix-like DNA-binding domain superfamily/Winged helix DNA-binding domain"/>
    <property type="match status" value="1"/>
</dbReference>
<evidence type="ECO:0000313" key="3">
    <source>
        <dbReference type="EMBL" id="TEB13105.1"/>
    </source>
</evidence>
<dbReference type="InterPro" id="IPR036390">
    <property type="entry name" value="WH_DNA-bd_sf"/>
</dbReference>
<dbReference type="EMBL" id="QFFZ01000003">
    <property type="protein sequence ID" value="TEB13105.1"/>
    <property type="molecule type" value="Genomic_DNA"/>
</dbReference>
<organism evidence="3 4">
    <name type="scientific">Pelotomaculum propionicicum</name>
    <dbReference type="NCBI Taxonomy" id="258475"/>
    <lineage>
        <taxon>Bacteria</taxon>
        <taxon>Bacillati</taxon>
        <taxon>Bacillota</taxon>
        <taxon>Clostridia</taxon>
        <taxon>Eubacteriales</taxon>
        <taxon>Desulfotomaculaceae</taxon>
        <taxon>Pelotomaculum</taxon>
    </lineage>
</organism>
<evidence type="ECO:0000259" key="1">
    <source>
        <dbReference type="Pfam" id="PF03551"/>
    </source>
</evidence>
<sequence length="188" mass="21701">MSLKHALLGFLNYGSMSGYDLKQCFDQSIQHFWSANLSQIYPTLSQLEEEGLLTMEVAYQEDRPNRKVYHITEAGRAELRRWLREPMETPPQRQPFLVKVFFGGNIAKEDLLAQLRCQLSLHKEQVSAYQGPVRKVLQQYIEATGLAQEGLFWGLTLEAGIKQKKAWIEWLEEAIVKIESLDMPVTKD</sequence>
<evidence type="ECO:0000259" key="2">
    <source>
        <dbReference type="Pfam" id="PF10400"/>
    </source>
</evidence>
<dbReference type="InterPro" id="IPR036388">
    <property type="entry name" value="WH-like_DNA-bd_sf"/>
</dbReference>
<evidence type="ECO:0000313" key="4">
    <source>
        <dbReference type="Proteomes" id="UP000297597"/>
    </source>
</evidence>
<dbReference type="PANTHER" id="PTHR43252:SF6">
    <property type="entry name" value="NEGATIVE TRANSCRIPTION REGULATOR PADR"/>
    <property type="match status" value="1"/>
</dbReference>
<gene>
    <name evidence="3" type="ORF">Pmgp_00401</name>
</gene>
<accession>A0A4Y7RVU4</accession>
<feature type="domain" description="Transcription regulator PadR C-terminal" evidence="2">
    <location>
        <begin position="93"/>
        <end position="177"/>
    </location>
</feature>
<proteinExistence type="predicted"/>
<dbReference type="Pfam" id="PF10400">
    <property type="entry name" value="Vir_act_alpha_C"/>
    <property type="match status" value="1"/>
</dbReference>
<dbReference type="Gene3D" id="6.10.140.190">
    <property type="match status" value="1"/>
</dbReference>
<keyword evidence="4" id="KW-1185">Reference proteome</keyword>
<dbReference type="InterPro" id="IPR018309">
    <property type="entry name" value="Tscrpt_reg_PadR_C"/>
</dbReference>
<comment type="caution">
    <text evidence="3">The sequence shown here is derived from an EMBL/GenBank/DDBJ whole genome shotgun (WGS) entry which is preliminary data.</text>
</comment>
<name>A0A4Y7RVU4_9FIRM</name>
<dbReference type="InterPro" id="IPR005149">
    <property type="entry name" value="Tscrpt_reg_PadR_N"/>
</dbReference>
<feature type="domain" description="Transcription regulator PadR N-terminal" evidence="1">
    <location>
        <begin position="7"/>
        <end position="80"/>
    </location>
</feature>
<dbReference type="PANTHER" id="PTHR43252">
    <property type="entry name" value="TRANSCRIPTIONAL REGULATOR YQJI"/>
    <property type="match status" value="1"/>
</dbReference>
<dbReference type="SUPFAM" id="SSF46785">
    <property type="entry name" value="Winged helix' DNA-binding domain"/>
    <property type="match status" value="1"/>
</dbReference>